<name>A0ABV4S6T6_9FUSO</name>
<evidence type="ECO:0000313" key="1">
    <source>
        <dbReference type="EMBL" id="MFA3799209.1"/>
    </source>
</evidence>
<dbReference type="RefSeq" id="WP_372582538.1">
    <property type="nucleotide sequence ID" value="NZ_JBGORW010000003.1"/>
</dbReference>
<dbReference type="EMBL" id="JBGORW010000003">
    <property type="protein sequence ID" value="MFA3799209.1"/>
    <property type="molecule type" value="Genomic_DNA"/>
</dbReference>
<dbReference type="Proteomes" id="UP001571581">
    <property type="component" value="Unassembled WGS sequence"/>
</dbReference>
<gene>
    <name evidence="1" type="ORF">ACEG17_03290</name>
</gene>
<reference evidence="1 2" key="1">
    <citation type="submission" date="2024-07" db="EMBL/GenBank/DDBJ databases">
        <authorList>
            <person name="Li X.-J."/>
            <person name="Wang X."/>
        </authorList>
    </citation>
    <scope>NUCLEOTIDE SEQUENCE [LARGE SCALE GENOMIC DNA]</scope>
    <source>
        <strain evidence="1 2">DSM 23441</strain>
    </source>
</reference>
<organism evidence="1 2">
    <name type="scientific">Leptotrichia hongkongensis</name>
    <dbReference type="NCBI Taxonomy" id="554406"/>
    <lineage>
        <taxon>Bacteria</taxon>
        <taxon>Fusobacteriati</taxon>
        <taxon>Fusobacteriota</taxon>
        <taxon>Fusobacteriia</taxon>
        <taxon>Fusobacteriales</taxon>
        <taxon>Leptotrichiaceae</taxon>
        <taxon>Leptotrichia</taxon>
    </lineage>
</organism>
<protein>
    <submittedName>
        <fullName evidence="1">Uncharacterized protein</fullName>
    </submittedName>
</protein>
<keyword evidence="2" id="KW-1185">Reference proteome</keyword>
<accession>A0ABV4S6T6</accession>
<comment type="caution">
    <text evidence="1">The sequence shown here is derived from an EMBL/GenBank/DDBJ whole genome shotgun (WGS) entry which is preliminary data.</text>
</comment>
<sequence>MISFKEEANKVTRKKAIDRQLGKDEGKELEIFNKNLKEYEVIKENK</sequence>
<proteinExistence type="predicted"/>
<evidence type="ECO:0000313" key="2">
    <source>
        <dbReference type="Proteomes" id="UP001571581"/>
    </source>
</evidence>